<keyword evidence="14 26" id="KW-1278">Translocase</keyword>
<comment type="subcellular location">
    <subcellularLocation>
        <location evidence="3">Cell membrane</location>
        <topology evidence="3">Multi-pass membrane protein</topology>
    </subcellularLocation>
    <subcellularLocation>
        <location evidence="2">Endoplasmic reticulum membrane</location>
    </subcellularLocation>
    <subcellularLocation>
        <location evidence="26">Membrane</location>
        <topology evidence="26">Multi-pass membrane protein</topology>
    </subcellularLocation>
</comment>
<dbReference type="SUPFAM" id="SSF81660">
    <property type="entry name" value="Metal cation-transporting ATPase, ATP-binding domain N"/>
    <property type="match status" value="1"/>
</dbReference>
<feature type="compositionally biased region" description="Polar residues" evidence="27">
    <location>
        <begin position="491"/>
        <end position="505"/>
    </location>
</feature>
<comment type="subunit">
    <text evidence="22">Component of a P4-ATPase flippase complex which consists of a catalytic alpha subunit ATP10A and an accessory beta subunit TMEM30A.</text>
</comment>
<dbReference type="GO" id="GO:0045332">
    <property type="term" value="P:phospholipid translocation"/>
    <property type="evidence" value="ECO:0007669"/>
    <property type="project" value="TreeGrafter"/>
</dbReference>
<feature type="compositionally biased region" description="Polar residues" evidence="27">
    <location>
        <begin position="449"/>
        <end position="469"/>
    </location>
</feature>
<feature type="transmembrane region" description="Helical" evidence="26">
    <location>
        <begin position="280"/>
        <end position="303"/>
    </location>
</feature>
<name>A0A667GSD7_LYNCA</name>
<accession>A0A667GSD7</accession>
<evidence type="ECO:0000256" key="15">
    <source>
        <dbReference type="ARBA" id="ARBA00022989"/>
    </source>
</evidence>
<dbReference type="SUPFAM" id="SSF81653">
    <property type="entry name" value="Calcium ATPase, transduction domain A"/>
    <property type="match status" value="1"/>
</dbReference>
<dbReference type="InterPro" id="IPR044492">
    <property type="entry name" value="P_typ_ATPase_HD_dom"/>
</dbReference>
<dbReference type="Pfam" id="PF16209">
    <property type="entry name" value="PhoLip_ATPase_N"/>
    <property type="match status" value="1"/>
</dbReference>
<dbReference type="InterPro" id="IPR023299">
    <property type="entry name" value="ATPase_P-typ_cyto_dom_N"/>
</dbReference>
<feature type="binding site" evidence="25">
    <location>
        <position position="399"/>
    </location>
    <ligand>
        <name>Mg(2+)</name>
        <dbReference type="ChEBI" id="CHEBI:18420"/>
    </ligand>
</feature>
<dbReference type="InterPro" id="IPR018303">
    <property type="entry name" value="ATPase_P-typ_P_site"/>
</dbReference>
<dbReference type="SFLD" id="SFLDS00003">
    <property type="entry name" value="Haloacid_Dehalogenase"/>
    <property type="match status" value="1"/>
</dbReference>
<dbReference type="FunFam" id="3.40.1110.10:FF:000109">
    <property type="entry name" value="Phospholipid-transporting ATPase"/>
    <property type="match status" value="1"/>
</dbReference>
<protein>
    <recommendedName>
        <fullName evidence="26">Phospholipid-transporting ATPase</fullName>
        <ecNumber evidence="26">7.6.2.1</ecNumber>
    </recommendedName>
</protein>
<feature type="binding site" evidence="24">
    <location>
        <position position="794"/>
    </location>
    <ligand>
        <name>ATP</name>
        <dbReference type="ChEBI" id="CHEBI:30616"/>
    </ligand>
</feature>
<dbReference type="PANTHER" id="PTHR24092:SF81">
    <property type="entry name" value="PHOSPHOLIPID-TRANSPORTING ATPASE VA"/>
    <property type="match status" value="1"/>
</dbReference>
<gene>
    <name evidence="30" type="primary">ATP10A</name>
</gene>
<keyword evidence="12 24" id="KW-0067">ATP-binding</keyword>
<feature type="transmembrane region" description="Helical" evidence="26">
    <location>
        <begin position="986"/>
        <end position="1006"/>
    </location>
</feature>
<evidence type="ECO:0000256" key="2">
    <source>
        <dbReference type="ARBA" id="ARBA00004586"/>
    </source>
</evidence>
<dbReference type="PANTHER" id="PTHR24092">
    <property type="entry name" value="PROBABLE PHOSPHOLIPID-TRANSPORTING ATPASE"/>
    <property type="match status" value="1"/>
</dbReference>
<evidence type="ECO:0000256" key="12">
    <source>
        <dbReference type="ARBA" id="ARBA00022840"/>
    </source>
</evidence>
<keyword evidence="10 24" id="KW-0547">Nucleotide-binding</keyword>
<feature type="domain" description="P-type ATPase N-terminal" evidence="28">
    <location>
        <begin position="31"/>
        <end position="79"/>
    </location>
</feature>
<feature type="binding site" evidence="24">
    <location>
        <position position="606"/>
    </location>
    <ligand>
        <name>ATP</name>
        <dbReference type="ChEBI" id="CHEBI:30616"/>
    </ligand>
</feature>
<evidence type="ECO:0000256" key="14">
    <source>
        <dbReference type="ARBA" id="ARBA00022967"/>
    </source>
</evidence>
<evidence type="ECO:0000256" key="10">
    <source>
        <dbReference type="ARBA" id="ARBA00022741"/>
    </source>
</evidence>
<comment type="function">
    <text evidence="21">Catalytic component of P4-ATPase flippase complex, which catalyzes the hydrolysis of ATP coupled to the transport of phosphatidylcholine (PC) from the outer to the inner leaflet of the plasma membrane. Initiates inward plasma membrane bending and recruitment of Bin/amphiphysin/Rvs (BAR) domain-containing proteins involved in membrane tubulation and cell trafficking. Facilitates ITGB1/beta1 integrin endocytosis, delaying cell adhesion and cell spreading on extracellular matrix. Has low flippase activity toward glucosylceramide (GlcCer).</text>
</comment>
<feature type="binding site" evidence="24">
    <location>
        <position position="397"/>
    </location>
    <ligand>
        <name>ATP</name>
        <dbReference type="ChEBI" id="CHEBI:30616"/>
    </ligand>
</feature>
<evidence type="ECO:0000256" key="8">
    <source>
        <dbReference type="ARBA" id="ARBA00022692"/>
    </source>
</evidence>
<keyword evidence="17 26" id="KW-0472">Membrane</keyword>
<dbReference type="EC" id="7.6.2.1" evidence="26"/>
<dbReference type="GO" id="GO:0005524">
    <property type="term" value="F:ATP binding"/>
    <property type="evidence" value="ECO:0007669"/>
    <property type="project" value="UniProtKB-UniRule"/>
</dbReference>
<dbReference type="GO" id="GO:0005789">
    <property type="term" value="C:endoplasmic reticulum membrane"/>
    <property type="evidence" value="ECO:0007669"/>
    <property type="project" value="UniProtKB-SubCell"/>
</dbReference>
<dbReference type="GO" id="GO:0016887">
    <property type="term" value="F:ATP hydrolysis activity"/>
    <property type="evidence" value="ECO:0007669"/>
    <property type="project" value="InterPro"/>
</dbReference>
<dbReference type="Gene3D" id="3.40.50.1000">
    <property type="entry name" value="HAD superfamily/HAD-like"/>
    <property type="match status" value="2"/>
</dbReference>
<evidence type="ECO:0000256" key="5">
    <source>
        <dbReference type="ARBA" id="ARBA00022448"/>
    </source>
</evidence>
<evidence type="ECO:0000256" key="9">
    <source>
        <dbReference type="ARBA" id="ARBA00022723"/>
    </source>
</evidence>
<evidence type="ECO:0000259" key="29">
    <source>
        <dbReference type="Pfam" id="PF16212"/>
    </source>
</evidence>
<keyword evidence="6" id="KW-1003">Cell membrane</keyword>
<evidence type="ECO:0000256" key="11">
    <source>
        <dbReference type="ARBA" id="ARBA00022824"/>
    </source>
</evidence>
<dbReference type="InterPro" id="IPR006539">
    <property type="entry name" value="P-type_ATPase_IV"/>
</dbReference>
<evidence type="ECO:0000256" key="20">
    <source>
        <dbReference type="ARBA" id="ARBA00052223"/>
    </source>
</evidence>
<keyword evidence="8 26" id="KW-0812">Transmembrane</keyword>
<evidence type="ECO:0000256" key="1">
    <source>
        <dbReference type="ARBA" id="ARBA00001946"/>
    </source>
</evidence>
<evidence type="ECO:0000256" key="3">
    <source>
        <dbReference type="ARBA" id="ARBA00004651"/>
    </source>
</evidence>
<dbReference type="FunFam" id="3.40.50.1000:FF:000001">
    <property type="entry name" value="Phospholipid-transporting ATPase IC"/>
    <property type="match status" value="1"/>
</dbReference>
<dbReference type="Gene3D" id="3.40.1110.10">
    <property type="entry name" value="Calcium-transporting ATPase, cytoplasmic domain N"/>
    <property type="match status" value="2"/>
</dbReference>
<dbReference type="FunFam" id="3.40.1110.10:FF:000009">
    <property type="entry name" value="Phospholipid-transporting ATPase"/>
    <property type="match status" value="1"/>
</dbReference>
<dbReference type="GO" id="GO:0005886">
    <property type="term" value="C:plasma membrane"/>
    <property type="evidence" value="ECO:0007669"/>
    <property type="project" value="UniProtKB-SubCell"/>
</dbReference>
<dbReference type="InterPro" id="IPR008250">
    <property type="entry name" value="ATPase_P-typ_transduc_dom_A_sf"/>
</dbReference>
<keyword evidence="7" id="KW-0597">Phosphoprotein</keyword>
<keyword evidence="9 25" id="KW-0479">Metal-binding</keyword>
<feature type="binding site" evidence="24">
    <location>
        <position position="398"/>
    </location>
    <ligand>
        <name>ATP</name>
        <dbReference type="ChEBI" id="CHEBI:30616"/>
    </ligand>
</feature>
<dbReference type="PRINTS" id="PR00119">
    <property type="entry name" value="CATATPASE"/>
</dbReference>
<dbReference type="InterPro" id="IPR023298">
    <property type="entry name" value="ATPase_P-typ_TM_dom_sf"/>
</dbReference>
<dbReference type="Proteomes" id="UP000472241">
    <property type="component" value="Unplaced"/>
</dbReference>
<reference evidence="30" key="2">
    <citation type="submission" date="2025-09" db="UniProtKB">
        <authorList>
            <consortium name="Ensembl"/>
        </authorList>
    </citation>
    <scope>IDENTIFICATION</scope>
</reference>
<dbReference type="Pfam" id="PF16212">
    <property type="entry name" value="PhoLip_ATPase_C"/>
    <property type="match status" value="1"/>
</dbReference>
<dbReference type="FunFam" id="2.70.150.10:FF:000022">
    <property type="entry name" value="Phospholipid-transporting ATPase"/>
    <property type="match status" value="1"/>
</dbReference>
<evidence type="ECO:0000313" key="31">
    <source>
        <dbReference type="Proteomes" id="UP000472241"/>
    </source>
</evidence>
<dbReference type="SFLD" id="SFLDG00002">
    <property type="entry name" value="C1.7:_P-type_atpase_like"/>
    <property type="match status" value="1"/>
</dbReference>
<feature type="transmembrane region" description="Helical" evidence="26">
    <location>
        <begin position="1018"/>
        <end position="1038"/>
    </location>
</feature>
<evidence type="ECO:0000259" key="28">
    <source>
        <dbReference type="Pfam" id="PF16209"/>
    </source>
</evidence>
<keyword evidence="31" id="KW-1185">Reference proteome</keyword>
<evidence type="ECO:0000256" key="24">
    <source>
        <dbReference type="PIRSR" id="PIRSR606539-2"/>
    </source>
</evidence>
<feature type="binding site" evidence="24">
    <location>
        <position position="399"/>
    </location>
    <ligand>
        <name>ATP</name>
        <dbReference type="ChEBI" id="CHEBI:30616"/>
    </ligand>
</feature>
<organism evidence="30 31">
    <name type="scientific">Lynx canadensis</name>
    <name type="common">Canada lynx</name>
    <name type="synonym">Felis canadensis</name>
    <dbReference type="NCBI Taxonomy" id="61383"/>
    <lineage>
        <taxon>Eukaryota</taxon>
        <taxon>Metazoa</taxon>
        <taxon>Chordata</taxon>
        <taxon>Craniata</taxon>
        <taxon>Vertebrata</taxon>
        <taxon>Euteleostomi</taxon>
        <taxon>Mammalia</taxon>
        <taxon>Eutheria</taxon>
        <taxon>Laurasiatheria</taxon>
        <taxon>Carnivora</taxon>
        <taxon>Feliformia</taxon>
        <taxon>Felidae</taxon>
        <taxon>Felinae</taxon>
        <taxon>Lynx</taxon>
    </lineage>
</organism>
<dbReference type="CDD" id="cd02073">
    <property type="entry name" value="P-type_ATPase_APLT_Dnf-like"/>
    <property type="match status" value="1"/>
</dbReference>
<dbReference type="FunFam" id="3.40.50.1000:FF:000110">
    <property type="entry name" value="Phospholipid-transporting ATPase"/>
    <property type="match status" value="1"/>
</dbReference>
<feature type="binding site" evidence="24">
    <location>
        <position position="712"/>
    </location>
    <ligand>
        <name>ATP</name>
        <dbReference type="ChEBI" id="CHEBI:30616"/>
    </ligand>
</feature>
<dbReference type="SFLD" id="SFLDF00027">
    <property type="entry name" value="p-type_atpase"/>
    <property type="match status" value="1"/>
</dbReference>
<evidence type="ECO:0000256" key="23">
    <source>
        <dbReference type="PIRSR" id="PIRSR606539-1"/>
    </source>
</evidence>
<feature type="region of interest" description="Disordered" evidence="27">
    <location>
        <begin position="1359"/>
        <end position="1386"/>
    </location>
</feature>
<keyword evidence="15 26" id="KW-1133">Transmembrane helix</keyword>
<feature type="transmembrane region" description="Helical" evidence="26">
    <location>
        <begin position="1068"/>
        <end position="1091"/>
    </location>
</feature>
<feature type="transmembrane region" description="Helical" evidence="26">
    <location>
        <begin position="1097"/>
        <end position="1116"/>
    </location>
</feature>
<feature type="region of interest" description="Disordered" evidence="27">
    <location>
        <begin position="429"/>
        <end position="506"/>
    </location>
</feature>
<dbReference type="InterPro" id="IPR036412">
    <property type="entry name" value="HAD-like_sf"/>
</dbReference>
<evidence type="ECO:0000256" key="7">
    <source>
        <dbReference type="ARBA" id="ARBA00022553"/>
    </source>
</evidence>
<feature type="transmembrane region" description="Helical" evidence="26">
    <location>
        <begin position="79"/>
        <end position="98"/>
    </location>
</feature>
<keyword evidence="11" id="KW-0256">Endoplasmic reticulum</keyword>
<dbReference type="InterPro" id="IPR023214">
    <property type="entry name" value="HAD_sf"/>
</dbReference>
<dbReference type="InterPro" id="IPR032630">
    <property type="entry name" value="P_typ_ATPase_c"/>
</dbReference>
<evidence type="ECO:0000256" key="22">
    <source>
        <dbReference type="ARBA" id="ARBA00065679"/>
    </source>
</evidence>
<comment type="cofactor">
    <cofactor evidence="1 25">
        <name>Mg(2+)</name>
        <dbReference type="ChEBI" id="CHEBI:18420"/>
    </cofactor>
</comment>
<evidence type="ECO:0000256" key="25">
    <source>
        <dbReference type="PIRSR" id="PIRSR606539-3"/>
    </source>
</evidence>
<dbReference type="Pfam" id="PF13246">
    <property type="entry name" value="Cation_ATPase"/>
    <property type="match status" value="1"/>
</dbReference>
<evidence type="ECO:0000256" key="21">
    <source>
        <dbReference type="ARBA" id="ARBA00056521"/>
    </source>
</evidence>
<proteinExistence type="inferred from homology"/>
<reference evidence="30" key="1">
    <citation type="submission" date="2025-08" db="UniProtKB">
        <authorList>
            <consortium name="Ensembl"/>
        </authorList>
    </citation>
    <scope>IDENTIFICATION</scope>
</reference>
<feature type="binding site" evidence="24">
    <location>
        <position position="932"/>
    </location>
    <ligand>
        <name>ATP</name>
        <dbReference type="ChEBI" id="CHEBI:30616"/>
    </ligand>
</feature>
<feature type="domain" description="P-type ATPase C-terminal" evidence="29">
    <location>
        <begin position="954"/>
        <end position="1194"/>
    </location>
</feature>
<feature type="binding site" evidence="25">
    <location>
        <position position="928"/>
    </location>
    <ligand>
        <name>Mg(2+)</name>
        <dbReference type="ChEBI" id="CHEBI:18420"/>
    </ligand>
</feature>
<evidence type="ECO:0000256" key="26">
    <source>
        <dbReference type="RuleBase" id="RU362033"/>
    </source>
</evidence>
<dbReference type="GO" id="GO:0000287">
    <property type="term" value="F:magnesium ion binding"/>
    <property type="evidence" value="ECO:0007669"/>
    <property type="project" value="UniProtKB-UniRule"/>
</dbReference>
<dbReference type="Ensembl" id="ENSLCNT00005018499.1">
    <property type="protein sequence ID" value="ENSLCNP00005016494.1"/>
    <property type="gene ID" value="ENSLCNG00005010805.1"/>
</dbReference>
<dbReference type="InterPro" id="IPR032631">
    <property type="entry name" value="P-type_ATPase_N"/>
</dbReference>
<comment type="catalytic activity">
    <reaction evidence="18 26">
        <text>ATP + H2O + phospholipidSide 1 = ADP + phosphate + phospholipidSide 2.</text>
        <dbReference type="EC" id="7.6.2.1"/>
    </reaction>
</comment>
<feature type="region of interest" description="Disordered" evidence="27">
    <location>
        <begin position="1214"/>
        <end position="1242"/>
    </location>
</feature>
<feature type="binding site" evidence="24">
    <location>
        <position position="648"/>
    </location>
    <ligand>
        <name>ATP</name>
        <dbReference type="ChEBI" id="CHEBI:30616"/>
    </ligand>
</feature>
<keyword evidence="13 25" id="KW-0460">Magnesium</keyword>
<feature type="binding site" evidence="25">
    <location>
        <position position="397"/>
    </location>
    <ligand>
        <name>Mg(2+)</name>
        <dbReference type="ChEBI" id="CHEBI:18420"/>
    </ligand>
</feature>
<feature type="binding site" evidence="24">
    <location>
        <position position="792"/>
    </location>
    <ligand>
        <name>ATP</name>
        <dbReference type="ChEBI" id="CHEBI:30616"/>
    </ligand>
</feature>
<feature type="transmembrane region" description="Helical" evidence="26">
    <location>
        <begin position="327"/>
        <end position="349"/>
    </location>
</feature>
<dbReference type="NCBIfam" id="TIGR01494">
    <property type="entry name" value="ATPase_P-type"/>
    <property type="match status" value="2"/>
</dbReference>
<evidence type="ECO:0000256" key="17">
    <source>
        <dbReference type="ARBA" id="ARBA00023136"/>
    </source>
</evidence>
<evidence type="ECO:0000313" key="30">
    <source>
        <dbReference type="Ensembl" id="ENSLCNP00005016494.1"/>
    </source>
</evidence>
<feature type="region of interest" description="Disordered" evidence="27">
    <location>
        <begin position="1"/>
        <end position="23"/>
    </location>
</feature>
<dbReference type="GO" id="GO:1990531">
    <property type="term" value="C:phospholipid-translocating ATPase complex"/>
    <property type="evidence" value="ECO:0007669"/>
    <property type="project" value="UniProtKB-ARBA"/>
</dbReference>
<evidence type="ECO:0000256" key="6">
    <source>
        <dbReference type="ARBA" id="ARBA00022475"/>
    </source>
</evidence>
<keyword evidence="16" id="KW-0445">Lipid transport</keyword>
<evidence type="ECO:0000256" key="19">
    <source>
        <dbReference type="ARBA" id="ARBA00050913"/>
    </source>
</evidence>
<feature type="compositionally biased region" description="Basic and acidic residues" evidence="27">
    <location>
        <begin position="1224"/>
        <end position="1235"/>
    </location>
</feature>
<dbReference type="SUPFAM" id="SSF56784">
    <property type="entry name" value="HAD-like"/>
    <property type="match status" value="1"/>
</dbReference>
<dbReference type="PROSITE" id="PS00154">
    <property type="entry name" value="ATPASE_E1_E2"/>
    <property type="match status" value="1"/>
</dbReference>
<evidence type="ECO:0000256" key="27">
    <source>
        <dbReference type="SAM" id="MobiDB-lite"/>
    </source>
</evidence>
<feature type="transmembrane region" description="Helical" evidence="26">
    <location>
        <begin position="1165"/>
        <end position="1184"/>
    </location>
</feature>
<dbReference type="NCBIfam" id="TIGR01652">
    <property type="entry name" value="ATPase-Plipid"/>
    <property type="match status" value="2"/>
</dbReference>
<feature type="transmembrane region" description="Helical" evidence="26">
    <location>
        <begin position="56"/>
        <end position="73"/>
    </location>
</feature>
<feature type="binding site" evidence="24">
    <location>
        <position position="908"/>
    </location>
    <ligand>
        <name>ATP</name>
        <dbReference type="ChEBI" id="CHEBI:30616"/>
    </ligand>
</feature>
<evidence type="ECO:0000256" key="16">
    <source>
        <dbReference type="ARBA" id="ARBA00023055"/>
    </source>
</evidence>
<feature type="binding site" evidence="24">
    <location>
        <position position="902"/>
    </location>
    <ligand>
        <name>ATP</name>
        <dbReference type="ChEBI" id="CHEBI:30616"/>
    </ligand>
</feature>
<comment type="similarity">
    <text evidence="4 26">Belongs to the cation transport ATPase (P-type) (TC 3.A.3) family. Type IV subfamily.</text>
</comment>
<feature type="active site" description="4-aspartylphosphate intermediate" evidence="23">
    <location>
        <position position="397"/>
    </location>
</feature>
<dbReference type="SUPFAM" id="SSF81665">
    <property type="entry name" value="Calcium ATPase, transmembrane domain M"/>
    <property type="match status" value="1"/>
</dbReference>
<evidence type="ECO:0000256" key="13">
    <source>
        <dbReference type="ARBA" id="ARBA00022842"/>
    </source>
</evidence>
<feature type="binding site" evidence="24">
    <location>
        <position position="793"/>
    </location>
    <ligand>
        <name>ATP</name>
        <dbReference type="ChEBI" id="CHEBI:30616"/>
    </ligand>
</feature>
<feature type="binding site" evidence="24">
    <location>
        <position position="672"/>
    </location>
    <ligand>
        <name>ATP</name>
        <dbReference type="ChEBI" id="CHEBI:30616"/>
    </ligand>
</feature>
<evidence type="ECO:0000256" key="4">
    <source>
        <dbReference type="ARBA" id="ARBA00008109"/>
    </source>
</evidence>
<dbReference type="Gene3D" id="1.20.1110.10">
    <property type="entry name" value="Calcium-transporting ATPase, transmembrane domain"/>
    <property type="match status" value="1"/>
</dbReference>
<dbReference type="Gene3D" id="2.70.150.10">
    <property type="entry name" value="Calcium-transporting ATPase, cytoplasmic transduction domain A"/>
    <property type="match status" value="1"/>
</dbReference>
<feature type="binding site" evidence="24">
    <location>
        <position position="931"/>
    </location>
    <ligand>
        <name>ATP</name>
        <dbReference type="ChEBI" id="CHEBI:30616"/>
    </ligand>
</feature>
<dbReference type="GO" id="GO:0140351">
    <property type="term" value="F:glycosylceramide flippase activity"/>
    <property type="evidence" value="ECO:0007669"/>
    <property type="project" value="UniProtKB-ARBA"/>
</dbReference>
<evidence type="ECO:0000256" key="18">
    <source>
        <dbReference type="ARBA" id="ARBA00034036"/>
    </source>
</evidence>
<feature type="binding site" evidence="25">
    <location>
        <position position="932"/>
    </location>
    <ligand>
        <name>Mg(2+)</name>
        <dbReference type="ChEBI" id="CHEBI:18420"/>
    </ligand>
</feature>
<dbReference type="InterPro" id="IPR001757">
    <property type="entry name" value="P_typ_ATPase"/>
</dbReference>
<feature type="transmembrane region" description="Helical" evidence="26">
    <location>
        <begin position="1123"/>
        <end position="1143"/>
    </location>
</feature>
<sequence>MAGRAPVQGGSMRRAPRPAPLAPCRDCGPADNQLKTTKYTLLSFLPKNLFEQFHRLANVYFVFIALLNFVPAVNAFQPGLALAPVLFILAVTAFKDLWEDYSRHRSDHEINHLGCLVYSREEKQYVNRFWKEIRVGDFVRLRCNEIIPADILLLSSSDPDGLCHIETANLDGETNLKRRQVVRGFSELVSEFNPLTFTSVIECEKPNNDLTRFRGCIIHDNGKKAGLYKENLLLRGCTIRNTEAVVGMVIYAGHETKALLNNSGPRYKRSQLERQMNCDVLWCVLLLVCMSLFSAVGHGLWVWRYQEKKSLFDVPESDGSSLSPVTAAVYSFLTMIIVLQVLIPISLYVSIEIVKVCQVYFINQDIELYDEETDSQLQCRALNITEDLGQIQYIFSDKTGTLTENKMVFRRCTVSGVEYSHDANAQRLARYQEADSEEEEAVPRGGSLPQHSSIGSHQSIRIMHRSQSTKSHRRTGSRAEAKRASMLSKHTAFSSPMVSPTQRTAATHAGTTPPFLLSDVFDFFIALTICNTVVVTSPDQPRQKASSGVSLTPCAHASATLACKRPSGNGYSSGAASWAPEHTAQEQGVELEQEQELRYEAESPDEAALVYAARAYNCTLVDRLHDQVSVELPHLGRLTFELLHTLGFDSIRKRMSVVIRHPLTDEINVYTKGADSVVMDLLLPCSSGIQHQKKIRSKTQNYLNLYAVEGLRTLCIAKRVLSEEEYACWLQSHLEAESSLDNREELLFQSAIRLETNLHLLGATGIEDRLQDGVPETIAKLRQAGLQIWVLTGDKQETAINIAYACKLLDHDEEVITLNAESQVCMFPGACVLPGTASYPTSPRNNVSVGFSPLCPPSTSTTSGPSPSLVIDGRSLAYALEKNLEDKFLFLAKQCRSVLCCRSTPLQKSMVVKLVRSKLKAMTLAIGDGANDVSMIQVADVGVGISGQEGMQAVMASDFAVPRFRYLERLLIVHGHWCYSRLANMVLYFFYKNTMFVGLLFWFQFYCGFSASAMIDQWYLIFFNLLFSSLPQLVTGVLDKDVPADVLLTEPQLYKSGQNMEEYRPRTFWLNMADAAFQSLVCFFIPYLAYYDSDTDVFTWGTPITAIALFTFLLHLGIETKTWVTCGFSILLFFTVALIYNASCATCYPPSNPYWTMQTLLGDPVFYLTCLIAPVAALLPRLFFKAMQGSLFPTQLQLGRQMAKRSPKKLIAPKETFAQGHLPGEPRTESSEQRRISTSGSLSRDCISQASWHMQRPACSPEARGEPSVVDMNVPLREDILLEGLSSQSPGSSMPREAILEGCPGDSKMKPTSTSRAASLSSIFNLPNFSSFNWISPLSLVNGLGSVLQFSRSSLQMDKRDSEFLPNPPQPDQDLCGLNGQTTNYF</sequence>
<comment type="catalytic activity">
    <reaction evidence="20">
        <text>a 1,2-diacyl-sn-glycero-3-phosphocholine(out) + ATP + H2O = a 1,2-diacyl-sn-glycero-3-phosphocholine(in) + ADP + phosphate + H(+)</text>
        <dbReference type="Rhea" id="RHEA:38583"/>
        <dbReference type="ChEBI" id="CHEBI:15377"/>
        <dbReference type="ChEBI" id="CHEBI:15378"/>
        <dbReference type="ChEBI" id="CHEBI:30616"/>
        <dbReference type="ChEBI" id="CHEBI:43474"/>
        <dbReference type="ChEBI" id="CHEBI:57643"/>
        <dbReference type="ChEBI" id="CHEBI:456216"/>
    </reaction>
    <physiologicalReaction direction="left-to-right" evidence="20">
        <dbReference type="Rhea" id="RHEA:38584"/>
    </physiologicalReaction>
</comment>
<keyword evidence="5" id="KW-0813">Transport</keyword>
<comment type="catalytic activity">
    <reaction evidence="19">
        <text>a beta-D-glucosyl-(1&lt;-&gt;1')-N-acylsphing-4-enine(out) + ATP + H2O = a beta-D-glucosyl-(1&lt;-&gt;1')-N-acylsphing-4-enine(in) + ADP + phosphate + H(+)</text>
        <dbReference type="Rhea" id="RHEA:66036"/>
        <dbReference type="ChEBI" id="CHEBI:15377"/>
        <dbReference type="ChEBI" id="CHEBI:15378"/>
        <dbReference type="ChEBI" id="CHEBI:22801"/>
        <dbReference type="ChEBI" id="CHEBI:30616"/>
        <dbReference type="ChEBI" id="CHEBI:43474"/>
        <dbReference type="ChEBI" id="CHEBI:456216"/>
    </reaction>
    <physiologicalReaction direction="left-to-right" evidence="19">
        <dbReference type="Rhea" id="RHEA:66037"/>
    </physiologicalReaction>
</comment>